<feature type="domain" description="FAD dependent oxidoreductase" evidence="1">
    <location>
        <begin position="80"/>
        <end position="467"/>
    </location>
</feature>
<dbReference type="PANTHER" id="PTHR13847">
    <property type="entry name" value="SARCOSINE DEHYDROGENASE-RELATED"/>
    <property type="match status" value="1"/>
</dbReference>
<comment type="caution">
    <text evidence="2">The sequence shown here is derived from an EMBL/GenBank/DDBJ whole genome shotgun (WGS) entry which is preliminary data.</text>
</comment>
<evidence type="ECO:0000313" key="2">
    <source>
        <dbReference type="EMBL" id="KAL1897758.1"/>
    </source>
</evidence>
<proteinExistence type="predicted"/>
<dbReference type="InterPro" id="IPR036188">
    <property type="entry name" value="FAD/NAD-bd_sf"/>
</dbReference>
<dbReference type="Proteomes" id="UP001583280">
    <property type="component" value="Unassembled WGS sequence"/>
</dbReference>
<dbReference type="SUPFAM" id="SSF51905">
    <property type="entry name" value="FAD/NAD(P)-binding domain"/>
    <property type="match status" value="1"/>
</dbReference>
<dbReference type="Gene3D" id="3.30.9.10">
    <property type="entry name" value="D-Amino Acid Oxidase, subunit A, domain 2"/>
    <property type="match status" value="1"/>
</dbReference>
<gene>
    <name evidence="2" type="ORF">Cpir12675_002258</name>
</gene>
<sequence length="504" mass="54761">MAPLPSNFSGKYASKYFHFPFPVPATSSDSRPNATGTWAELVRQKAAVPVSLPAKCPLPSYWIREACDAYSGGALPDAADVVIVGSGISGAMVAWKLLQETTEPISILMLEARDVCSGATGRNGGHTKGDVYFGYSGPGEDDEKLKIIRLQEANIRDLHKIANELGIECGQEKCDTIDVFYSQTTWDSCKASITQLEEDAQDSIGTKHLVYEAADFPAYRQCFTSSKGLQAKGIVEYPAGRISGYKLVRGILDKCVEKGMRITTRCPVTKLDNSQGDGWSVTTPRGVVSCKKVVLATNGYTAGLSSVFHKAVIPVRGDVVAVRATPEVENSMTNNSMSFIYSENDFEYMTIQPKAESAPYKTLILGGGLSYGPSGVSPNFGNTDDSTVNENTQDYLKSLLPRIFGENWGIDDAEQRVEIGWSGIMGFTLDGAPLVGEVPGQPGLWASVAFQGNGMTMAMKCAEALCKMMAGKTDELEWFPQSFCLAEERLKTDTFWNEFGQRQE</sequence>
<dbReference type="Pfam" id="PF01266">
    <property type="entry name" value="DAO"/>
    <property type="match status" value="1"/>
</dbReference>
<dbReference type="EMBL" id="JAWDJO010000041">
    <property type="protein sequence ID" value="KAL1897758.1"/>
    <property type="molecule type" value="Genomic_DNA"/>
</dbReference>
<protein>
    <recommendedName>
        <fullName evidence="1">FAD dependent oxidoreductase domain-containing protein</fullName>
    </recommendedName>
</protein>
<dbReference type="PANTHER" id="PTHR13847:SF284">
    <property type="entry name" value="FAD DEPENDENT OXIDOREDUCTASE DOMAIN-CONTAINING PROTEIN"/>
    <property type="match status" value="1"/>
</dbReference>
<accession>A0ABR3ZAR2</accession>
<evidence type="ECO:0000313" key="3">
    <source>
        <dbReference type="Proteomes" id="UP001583280"/>
    </source>
</evidence>
<keyword evidence="3" id="KW-1185">Reference proteome</keyword>
<name>A0ABR3ZAR2_9PEZI</name>
<dbReference type="InterPro" id="IPR006076">
    <property type="entry name" value="FAD-dep_OxRdtase"/>
</dbReference>
<reference evidence="2 3" key="1">
    <citation type="journal article" date="2024" name="IMA Fungus">
        <title>IMA Genome - F19 : A genome assembly and annotation guide to empower mycologists, including annotated draft genome sequences of Ceratocystis pirilliformis, Diaporthe australafricana, Fusarium ophioides, Paecilomyces lecythidis, and Sporothrix stenoceras.</title>
        <authorList>
            <person name="Aylward J."/>
            <person name="Wilson A.M."/>
            <person name="Visagie C.M."/>
            <person name="Spraker J."/>
            <person name="Barnes I."/>
            <person name="Buitendag C."/>
            <person name="Ceriani C."/>
            <person name="Del Mar Angel L."/>
            <person name="du Plessis D."/>
            <person name="Fuchs T."/>
            <person name="Gasser K."/>
            <person name="Kramer D."/>
            <person name="Li W."/>
            <person name="Munsamy K."/>
            <person name="Piso A."/>
            <person name="Price J.L."/>
            <person name="Sonnekus B."/>
            <person name="Thomas C."/>
            <person name="van der Nest A."/>
            <person name="van Dijk A."/>
            <person name="van Heerden A."/>
            <person name="van Vuuren N."/>
            <person name="Yilmaz N."/>
            <person name="Duong T.A."/>
            <person name="van der Merwe N.A."/>
            <person name="Wingfield M.J."/>
            <person name="Wingfield B.D."/>
        </authorList>
    </citation>
    <scope>NUCLEOTIDE SEQUENCE [LARGE SCALE GENOMIC DNA]</scope>
    <source>
        <strain evidence="2 3">CMW 12675</strain>
    </source>
</reference>
<organism evidence="2 3">
    <name type="scientific">Ceratocystis pirilliformis</name>
    <dbReference type="NCBI Taxonomy" id="259994"/>
    <lineage>
        <taxon>Eukaryota</taxon>
        <taxon>Fungi</taxon>
        <taxon>Dikarya</taxon>
        <taxon>Ascomycota</taxon>
        <taxon>Pezizomycotina</taxon>
        <taxon>Sordariomycetes</taxon>
        <taxon>Hypocreomycetidae</taxon>
        <taxon>Microascales</taxon>
        <taxon>Ceratocystidaceae</taxon>
        <taxon>Ceratocystis</taxon>
    </lineage>
</organism>
<evidence type="ECO:0000259" key="1">
    <source>
        <dbReference type="Pfam" id="PF01266"/>
    </source>
</evidence>
<dbReference type="Gene3D" id="3.50.50.60">
    <property type="entry name" value="FAD/NAD(P)-binding domain"/>
    <property type="match status" value="1"/>
</dbReference>